<comment type="caution">
    <text evidence="11">The sequence shown here is derived from an EMBL/GenBank/DDBJ whole genome shotgun (WGS) entry which is preliminary data.</text>
</comment>
<evidence type="ECO:0000256" key="5">
    <source>
        <dbReference type="ARBA" id="ARBA00023043"/>
    </source>
</evidence>
<dbReference type="InterPro" id="IPR001594">
    <property type="entry name" value="Palmitoyltrfase_DHHC"/>
</dbReference>
<dbReference type="GO" id="GO:0016020">
    <property type="term" value="C:membrane"/>
    <property type="evidence" value="ECO:0007669"/>
    <property type="project" value="UniProtKB-SubCell"/>
</dbReference>
<feature type="region of interest" description="Disordered" evidence="9">
    <location>
        <begin position="1"/>
        <end position="20"/>
    </location>
</feature>
<dbReference type="EMBL" id="VCGU01000010">
    <property type="protein sequence ID" value="TRY69199.1"/>
    <property type="molecule type" value="Genomic_DNA"/>
</dbReference>
<feature type="compositionally biased region" description="Basic and acidic residues" evidence="9">
    <location>
        <begin position="1"/>
        <end position="14"/>
    </location>
</feature>
<gene>
    <name evidence="11" type="ORF">TCAL_06827</name>
</gene>
<dbReference type="PANTHER" id="PTHR24161:SF85">
    <property type="entry name" value="PALMITOYLTRANSFERASE HIP14"/>
    <property type="match status" value="1"/>
</dbReference>
<feature type="compositionally biased region" description="Basic and acidic residues" evidence="9">
    <location>
        <begin position="269"/>
        <end position="282"/>
    </location>
</feature>
<protein>
    <recommendedName>
        <fullName evidence="8">Palmitoyltransferase</fullName>
        <ecNumber evidence="8">2.3.1.225</ecNumber>
    </recommendedName>
</protein>
<feature type="transmembrane region" description="Helical" evidence="8">
    <location>
        <begin position="378"/>
        <end position="398"/>
    </location>
</feature>
<dbReference type="OrthoDB" id="6781668at2759"/>
<dbReference type="Gene3D" id="1.25.40.20">
    <property type="entry name" value="Ankyrin repeat-containing domain"/>
    <property type="match status" value="1"/>
</dbReference>
<feature type="region of interest" description="Disordered" evidence="9">
    <location>
        <begin position="255"/>
        <end position="286"/>
    </location>
</feature>
<evidence type="ECO:0000256" key="9">
    <source>
        <dbReference type="SAM" id="MobiDB-lite"/>
    </source>
</evidence>
<dbReference type="PROSITE" id="PS50216">
    <property type="entry name" value="DHHC"/>
    <property type="match status" value="1"/>
</dbReference>
<dbReference type="PANTHER" id="PTHR24161">
    <property type="entry name" value="ANK_REP_REGION DOMAIN-CONTAINING PROTEIN-RELATED"/>
    <property type="match status" value="1"/>
</dbReference>
<comment type="subcellular location">
    <subcellularLocation>
        <location evidence="1">Membrane</location>
        <topology evidence="1">Multi-pass membrane protein</topology>
    </subcellularLocation>
</comment>
<dbReference type="Pfam" id="PF01529">
    <property type="entry name" value="DHHC"/>
    <property type="match status" value="1"/>
</dbReference>
<dbReference type="PROSITE" id="PS50297">
    <property type="entry name" value="ANK_REP_REGION"/>
    <property type="match status" value="2"/>
</dbReference>
<proteinExistence type="inferred from homology"/>
<keyword evidence="3" id="KW-0677">Repeat</keyword>
<accession>A0A553NUT7</accession>
<dbReference type="STRING" id="6832.A0A553NUT7"/>
<evidence type="ECO:0000259" key="10">
    <source>
        <dbReference type="Pfam" id="PF01529"/>
    </source>
</evidence>
<comment type="catalytic activity">
    <reaction evidence="8">
        <text>L-cysteinyl-[protein] + hexadecanoyl-CoA = S-hexadecanoyl-L-cysteinyl-[protein] + CoA</text>
        <dbReference type="Rhea" id="RHEA:36683"/>
        <dbReference type="Rhea" id="RHEA-COMP:10131"/>
        <dbReference type="Rhea" id="RHEA-COMP:11032"/>
        <dbReference type="ChEBI" id="CHEBI:29950"/>
        <dbReference type="ChEBI" id="CHEBI:57287"/>
        <dbReference type="ChEBI" id="CHEBI:57379"/>
        <dbReference type="ChEBI" id="CHEBI:74151"/>
        <dbReference type="EC" id="2.3.1.225"/>
    </reaction>
</comment>
<reference evidence="11 12" key="1">
    <citation type="journal article" date="2018" name="Nat. Ecol. Evol.">
        <title>Genomic signatures of mitonuclear coevolution across populations of Tigriopus californicus.</title>
        <authorList>
            <person name="Barreto F.S."/>
            <person name="Watson E.T."/>
            <person name="Lima T.G."/>
            <person name="Willett C.S."/>
            <person name="Edmands S."/>
            <person name="Li W."/>
            <person name="Burton R.S."/>
        </authorList>
    </citation>
    <scope>NUCLEOTIDE SEQUENCE [LARGE SCALE GENOMIC DNA]</scope>
    <source>
        <strain evidence="11 12">San Diego</strain>
    </source>
</reference>
<sequence length="601" mass="68595">MSENVDHVEVKDGLESNQDQTDLQAIQNQSDDQTESQWEWNVLVKAAQYGELAPIEASVLKDPQWARHTDQDGISLLHWCAINNRRVIMTFLLEHGAAVNAIGGELRSTPLHWATRQGHLGSVVLLVQYHANMNIWDAEGCAPIHIAAQFGFSAIVAYFIGKGVPVDCRDEHAMTPLMWSAYRCLNSEVSRLLLRLGAQPDLVDARKRNSPLHWASLSENGSVLAILLDQPKPISHLVNQEGKRAFDILQGLHQSAEPRKNPKPSFSKEQLEKLRSTHETTPDRSSYIPIQLGDRNKTWETITTSGLLFSIFPIFGLGLATEVSWPIKAGLLFTIYILTTLVVRKSSPKYLHTIVPIALYLATEFWIYVTWWVVLYPIVPHLMFFAFIMFCGLLWYCFTKTWMSNPGLIVVQGQDRLKSVVELAENGDLGFQNFCTTCLIPKQERSKHCATCNECVLRFDHHCPWVGNCIGQGNHRFFIMYLSLLSILTMMTIVACYLGYQKDQWPTNTWVRAGVLKNWVLMILILSSFHCMWVTLLLSCQLYQIIIMAMTTNERMNWQRYAKRLQPHPGKMSPYDKGVCRNLWNFFMNSSISNSHRLHTV</sequence>
<evidence type="ECO:0000313" key="12">
    <source>
        <dbReference type="Proteomes" id="UP000318571"/>
    </source>
</evidence>
<evidence type="ECO:0000256" key="2">
    <source>
        <dbReference type="ARBA" id="ARBA00022692"/>
    </source>
</evidence>
<name>A0A553NUT7_TIGCA</name>
<comment type="similarity">
    <text evidence="8">Belongs to the DHHC palmitoyltransferase family.</text>
</comment>
<feature type="transmembrane region" description="Helical" evidence="8">
    <location>
        <begin position="325"/>
        <end position="343"/>
    </location>
</feature>
<feature type="transmembrane region" description="Helical" evidence="8">
    <location>
        <begin position="350"/>
        <end position="372"/>
    </location>
</feature>
<evidence type="ECO:0000313" key="11">
    <source>
        <dbReference type="EMBL" id="TRY69199.1"/>
    </source>
</evidence>
<keyword evidence="8" id="KW-0012">Acyltransferase</keyword>
<dbReference type="Proteomes" id="UP000318571">
    <property type="component" value="Chromosome 1"/>
</dbReference>
<dbReference type="Pfam" id="PF12796">
    <property type="entry name" value="Ank_2"/>
    <property type="match status" value="2"/>
</dbReference>
<evidence type="ECO:0000256" key="1">
    <source>
        <dbReference type="ARBA" id="ARBA00004141"/>
    </source>
</evidence>
<feature type="repeat" description="ANK" evidence="7">
    <location>
        <begin position="106"/>
        <end position="138"/>
    </location>
</feature>
<evidence type="ECO:0000256" key="4">
    <source>
        <dbReference type="ARBA" id="ARBA00022989"/>
    </source>
</evidence>
<dbReference type="InterPro" id="IPR036770">
    <property type="entry name" value="Ankyrin_rpt-contain_sf"/>
</dbReference>
<dbReference type="PROSITE" id="PS50088">
    <property type="entry name" value="ANK_REPEAT"/>
    <property type="match status" value="3"/>
</dbReference>
<feature type="repeat" description="ANK" evidence="7">
    <location>
        <begin position="72"/>
        <end position="104"/>
    </location>
</feature>
<evidence type="ECO:0000256" key="8">
    <source>
        <dbReference type="RuleBase" id="RU079119"/>
    </source>
</evidence>
<evidence type="ECO:0000256" key="6">
    <source>
        <dbReference type="ARBA" id="ARBA00023136"/>
    </source>
</evidence>
<dbReference type="SUPFAM" id="SSF48403">
    <property type="entry name" value="Ankyrin repeat"/>
    <property type="match status" value="1"/>
</dbReference>
<evidence type="ECO:0000256" key="3">
    <source>
        <dbReference type="ARBA" id="ARBA00022737"/>
    </source>
</evidence>
<evidence type="ECO:0000256" key="7">
    <source>
        <dbReference type="PROSITE-ProRule" id="PRU00023"/>
    </source>
</evidence>
<dbReference type="InterPro" id="IPR002110">
    <property type="entry name" value="Ankyrin_rpt"/>
</dbReference>
<keyword evidence="6 8" id="KW-0472">Membrane</keyword>
<feature type="transmembrane region" description="Helical" evidence="8">
    <location>
        <begin position="478"/>
        <end position="500"/>
    </location>
</feature>
<keyword evidence="2 8" id="KW-0812">Transmembrane</keyword>
<keyword evidence="12" id="KW-1185">Reference proteome</keyword>
<dbReference type="SMART" id="SM00248">
    <property type="entry name" value="ANK"/>
    <property type="match status" value="5"/>
</dbReference>
<feature type="repeat" description="ANK" evidence="7">
    <location>
        <begin position="139"/>
        <end position="171"/>
    </location>
</feature>
<organism evidence="11 12">
    <name type="scientific">Tigriopus californicus</name>
    <name type="common">Marine copepod</name>
    <dbReference type="NCBI Taxonomy" id="6832"/>
    <lineage>
        <taxon>Eukaryota</taxon>
        <taxon>Metazoa</taxon>
        <taxon>Ecdysozoa</taxon>
        <taxon>Arthropoda</taxon>
        <taxon>Crustacea</taxon>
        <taxon>Multicrustacea</taxon>
        <taxon>Hexanauplia</taxon>
        <taxon>Copepoda</taxon>
        <taxon>Harpacticoida</taxon>
        <taxon>Harpacticidae</taxon>
        <taxon>Tigriopus</taxon>
    </lineage>
</organism>
<keyword evidence="4 8" id="KW-1133">Transmembrane helix</keyword>
<comment type="domain">
    <text evidence="8">The DHHC domain is required for palmitoyltransferase activity.</text>
</comment>
<feature type="transmembrane region" description="Helical" evidence="8">
    <location>
        <begin position="520"/>
        <end position="546"/>
    </location>
</feature>
<dbReference type="EC" id="2.3.1.225" evidence="8"/>
<keyword evidence="5 7" id="KW-0040">ANK repeat</keyword>
<keyword evidence="8" id="KW-0808">Transferase</keyword>
<feature type="domain" description="Palmitoyltransferase DHHC" evidence="10">
    <location>
        <begin position="432"/>
        <end position="559"/>
    </location>
</feature>
<dbReference type="OMA" id="FWVGFRY"/>
<dbReference type="AlphaFoldDB" id="A0A553NUT7"/>
<dbReference type="GO" id="GO:0019706">
    <property type="term" value="F:protein-cysteine S-palmitoyltransferase activity"/>
    <property type="evidence" value="ECO:0007669"/>
    <property type="project" value="UniProtKB-EC"/>
</dbReference>